<organism evidence="1 2">
    <name type="scientific">Mucilaginibacter pocheonensis</name>
    <dbReference type="NCBI Taxonomy" id="398050"/>
    <lineage>
        <taxon>Bacteria</taxon>
        <taxon>Pseudomonadati</taxon>
        <taxon>Bacteroidota</taxon>
        <taxon>Sphingobacteriia</taxon>
        <taxon>Sphingobacteriales</taxon>
        <taxon>Sphingobacteriaceae</taxon>
        <taxon>Mucilaginibacter</taxon>
    </lineage>
</organism>
<dbReference type="Proteomes" id="UP001247620">
    <property type="component" value="Unassembled WGS sequence"/>
</dbReference>
<comment type="caution">
    <text evidence="1">The sequence shown here is derived from an EMBL/GenBank/DDBJ whole genome shotgun (WGS) entry which is preliminary data.</text>
</comment>
<dbReference type="RefSeq" id="WP_310096222.1">
    <property type="nucleotide sequence ID" value="NZ_JAVDUU010000002.1"/>
</dbReference>
<keyword evidence="2" id="KW-1185">Reference proteome</keyword>
<proteinExistence type="predicted"/>
<name>A0ABU1TD12_9SPHI</name>
<sequence length="307" mass="35225">MDNNWPELKFADLKKTLETVQLWSQIIGKIRLVKTPWLNHSWHVTLYVSATGLTTGSIPYEHGIFQIDFDFIAHQLIITSSTGKREQIDLIPRTVANFYKEIFEKLAIMGIDVEIYAKPNEIEVAIPFEKDDIHFEYDKDQMNLYWQALVKIESVFTRFRAKFRGKCSPVHLFWGAFDLAVTRFSGREAPVHPGGAPNMPVKVMQEAYSHEVSSCGFWSGADSFPHPVFYAYCYPTPEAYKSQNVKPEQAFYNNDLGEFMLRYDDVRNSADPKGALLDFLQSTYVAAANTGNWDRKSLECDLTDFEA</sequence>
<gene>
    <name evidence="1" type="ORF">J2W55_002577</name>
</gene>
<dbReference type="EMBL" id="JAVDUU010000002">
    <property type="protein sequence ID" value="MDR6942735.1"/>
    <property type="molecule type" value="Genomic_DNA"/>
</dbReference>
<evidence type="ECO:0008006" key="3">
    <source>
        <dbReference type="Google" id="ProtNLM"/>
    </source>
</evidence>
<protein>
    <recommendedName>
        <fullName evidence="3">Ava_C0101 and related proteins</fullName>
    </recommendedName>
</protein>
<dbReference type="Pfam" id="PF19459">
    <property type="entry name" value="DUF5996"/>
    <property type="match status" value="1"/>
</dbReference>
<reference evidence="1 2" key="1">
    <citation type="submission" date="2023-07" db="EMBL/GenBank/DDBJ databases">
        <title>Sorghum-associated microbial communities from plants grown in Nebraska, USA.</title>
        <authorList>
            <person name="Schachtman D."/>
        </authorList>
    </citation>
    <scope>NUCLEOTIDE SEQUENCE [LARGE SCALE GENOMIC DNA]</scope>
    <source>
        <strain evidence="1 2">3262</strain>
    </source>
</reference>
<accession>A0ABU1TD12</accession>
<dbReference type="InterPro" id="IPR046038">
    <property type="entry name" value="DUF5996"/>
</dbReference>
<evidence type="ECO:0000313" key="2">
    <source>
        <dbReference type="Proteomes" id="UP001247620"/>
    </source>
</evidence>
<evidence type="ECO:0000313" key="1">
    <source>
        <dbReference type="EMBL" id="MDR6942735.1"/>
    </source>
</evidence>